<evidence type="ECO:0000313" key="2">
    <source>
        <dbReference type="Proteomes" id="UP000290657"/>
    </source>
</evidence>
<dbReference type="AlphaFoldDB" id="A0A4Q0XUU9"/>
<accession>A0A4Q0XUU9</accession>
<comment type="caution">
    <text evidence="1">The sequence shown here is derived from an EMBL/GenBank/DDBJ whole genome shotgun (WGS) entry which is preliminary data.</text>
</comment>
<dbReference type="Proteomes" id="UP000290657">
    <property type="component" value="Unassembled WGS sequence"/>
</dbReference>
<protein>
    <submittedName>
        <fullName evidence="1">Uncharacterized protein</fullName>
    </submittedName>
</protein>
<dbReference type="EMBL" id="PDKN01000003">
    <property type="protein sequence ID" value="RXJ57933.1"/>
    <property type="molecule type" value="Genomic_DNA"/>
</dbReference>
<name>A0A4Q0XUU9_9BACT</name>
<gene>
    <name evidence="1" type="ORF">CRV04_05350</name>
</gene>
<dbReference type="RefSeq" id="WP_128995796.1">
    <property type="nucleotide sequence ID" value="NZ_PDKN01000003.1"/>
</dbReference>
<proteinExistence type="predicted"/>
<keyword evidence="2" id="KW-1185">Reference proteome</keyword>
<evidence type="ECO:0000313" key="1">
    <source>
        <dbReference type="EMBL" id="RXJ57933.1"/>
    </source>
</evidence>
<organism evidence="1 2">
    <name type="scientific">Candidatus Marinarcus aquaticus</name>
    <dbReference type="NCBI Taxonomy" id="2044504"/>
    <lineage>
        <taxon>Bacteria</taxon>
        <taxon>Pseudomonadati</taxon>
        <taxon>Campylobacterota</taxon>
        <taxon>Epsilonproteobacteria</taxon>
        <taxon>Campylobacterales</taxon>
        <taxon>Arcobacteraceae</taxon>
        <taxon>Candidatus Marinarcus</taxon>
    </lineage>
</organism>
<reference evidence="1 2" key="1">
    <citation type="submission" date="2017-10" db="EMBL/GenBank/DDBJ databases">
        <title>Genomics of the genus Arcobacter.</title>
        <authorList>
            <person name="Perez-Cataluna A."/>
            <person name="Figueras M.J."/>
        </authorList>
    </citation>
    <scope>NUCLEOTIDE SEQUENCE [LARGE SCALE GENOMIC DNA]</scope>
    <source>
        <strain evidence="1 2">CECT 8987</strain>
    </source>
</reference>
<sequence length="129" mass="15689">MVRNILIAILAIVTVILYDQNSELSSYSKNIEKENQQLRVQLRHLTLETKEQAELKYFSPLYMQTQFYSALPYKYQWYLQNEYQHIENYKEPDMNSWIDFYNELNILPEVTYDKQNDDLSIRLQMKTVF</sequence>